<dbReference type="Pfam" id="PF01206">
    <property type="entry name" value="TusA"/>
    <property type="match status" value="1"/>
</dbReference>
<evidence type="ECO:0000313" key="3">
    <source>
        <dbReference type="Proteomes" id="UP000473699"/>
    </source>
</evidence>
<protein>
    <submittedName>
        <fullName evidence="2">Preprotein translocase subunit TatB</fullName>
    </submittedName>
</protein>
<dbReference type="InterPro" id="IPR001455">
    <property type="entry name" value="TusA-like"/>
</dbReference>
<accession>A0A6L5YAT8</accession>
<dbReference type="EMBL" id="VUNH01000001">
    <property type="protein sequence ID" value="MST54652.1"/>
    <property type="molecule type" value="Genomic_DNA"/>
</dbReference>
<reference evidence="2 3" key="1">
    <citation type="submission" date="2019-08" db="EMBL/GenBank/DDBJ databases">
        <title>In-depth cultivation of the pig gut microbiome towards novel bacterial diversity and tailored functional studies.</title>
        <authorList>
            <person name="Wylensek D."/>
            <person name="Hitch T.C.A."/>
            <person name="Clavel T."/>
        </authorList>
    </citation>
    <scope>NUCLEOTIDE SEQUENCE [LARGE SCALE GENOMIC DNA]</scope>
    <source>
        <strain evidence="2 3">SM-530-WT-4B</strain>
    </source>
</reference>
<dbReference type="InterPro" id="IPR036868">
    <property type="entry name" value="TusA-like_sf"/>
</dbReference>
<sequence>MVVDARGLSCPQPVVEAKKAAATGEKEIEIFLDNPTSITNVARFMTNQGYRLKTNDIQPDQSNRLVFVK</sequence>
<evidence type="ECO:0000313" key="2">
    <source>
        <dbReference type="EMBL" id="MST54652.1"/>
    </source>
</evidence>
<name>A0A6L5YAT8_9BACT</name>
<organism evidence="2 3">
    <name type="scientific">Pyramidobacter porci</name>
    <dbReference type="NCBI Taxonomy" id="2605789"/>
    <lineage>
        <taxon>Bacteria</taxon>
        <taxon>Thermotogati</taxon>
        <taxon>Synergistota</taxon>
        <taxon>Synergistia</taxon>
        <taxon>Synergistales</taxon>
        <taxon>Dethiosulfovibrionaceae</taxon>
        <taxon>Pyramidobacter</taxon>
    </lineage>
</organism>
<dbReference type="AlphaFoldDB" id="A0A6L5YAT8"/>
<keyword evidence="3" id="KW-1185">Reference proteome</keyword>
<gene>
    <name evidence="2" type="ORF">FYJ74_01105</name>
</gene>
<feature type="domain" description="UPF0033" evidence="1">
    <location>
        <begin position="2"/>
        <end position="59"/>
    </location>
</feature>
<evidence type="ECO:0000259" key="1">
    <source>
        <dbReference type="Pfam" id="PF01206"/>
    </source>
</evidence>
<comment type="caution">
    <text evidence="2">The sequence shown here is derived from an EMBL/GenBank/DDBJ whole genome shotgun (WGS) entry which is preliminary data.</text>
</comment>
<proteinExistence type="predicted"/>
<dbReference type="Gene3D" id="3.30.110.40">
    <property type="entry name" value="TusA-like domain"/>
    <property type="match status" value="1"/>
</dbReference>
<dbReference type="Proteomes" id="UP000473699">
    <property type="component" value="Unassembled WGS sequence"/>
</dbReference>
<dbReference type="RefSeq" id="WP_154527780.1">
    <property type="nucleotide sequence ID" value="NZ_JAXDZJ010000156.1"/>
</dbReference>
<dbReference type="SUPFAM" id="SSF64307">
    <property type="entry name" value="SirA-like"/>
    <property type="match status" value="1"/>
</dbReference>